<gene>
    <name evidence="2" type="ORF">ACFYKX_02700</name>
</gene>
<dbReference type="PRINTS" id="PR00996">
    <property type="entry name" value="CHERMTFRASE"/>
</dbReference>
<reference evidence="2 3" key="1">
    <citation type="submission" date="2024-08" db="EMBL/GenBank/DDBJ databases">
        <title>Two novel Cytobacillus novel species.</title>
        <authorList>
            <person name="Liu G."/>
        </authorList>
    </citation>
    <scope>NUCLEOTIDE SEQUENCE [LARGE SCALE GENOMIC DNA]</scope>
    <source>
        <strain evidence="2 3">FJAT-54145</strain>
    </source>
</reference>
<organism evidence="2 3">
    <name type="scientific">Cytobacillus spartinae</name>
    <dbReference type="NCBI Taxonomy" id="3299023"/>
    <lineage>
        <taxon>Bacteria</taxon>
        <taxon>Bacillati</taxon>
        <taxon>Bacillota</taxon>
        <taxon>Bacilli</taxon>
        <taxon>Bacillales</taxon>
        <taxon>Bacillaceae</taxon>
        <taxon>Cytobacillus</taxon>
    </lineage>
</organism>
<dbReference type="GO" id="GO:0032259">
    <property type="term" value="P:methylation"/>
    <property type="evidence" value="ECO:0007669"/>
    <property type="project" value="UniProtKB-KW"/>
</dbReference>
<dbReference type="InterPro" id="IPR022642">
    <property type="entry name" value="CheR_C"/>
</dbReference>
<evidence type="ECO:0000259" key="1">
    <source>
        <dbReference type="PROSITE" id="PS50123"/>
    </source>
</evidence>
<proteinExistence type="predicted"/>
<dbReference type="Proteomes" id="UP001601059">
    <property type="component" value="Unassembled WGS sequence"/>
</dbReference>
<evidence type="ECO:0000313" key="2">
    <source>
        <dbReference type="EMBL" id="MFE8699528.1"/>
    </source>
</evidence>
<dbReference type="Gene3D" id="3.40.50.150">
    <property type="entry name" value="Vaccinia Virus protein VP39"/>
    <property type="match status" value="1"/>
</dbReference>
<keyword evidence="3" id="KW-1185">Reference proteome</keyword>
<dbReference type="InterPro" id="IPR022641">
    <property type="entry name" value="CheR_N"/>
</dbReference>
<evidence type="ECO:0000313" key="3">
    <source>
        <dbReference type="Proteomes" id="UP001601059"/>
    </source>
</evidence>
<dbReference type="SUPFAM" id="SSF47757">
    <property type="entry name" value="Chemotaxis receptor methyltransferase CheR, N-terminal domain"/>
    <property type="match status" value="1"/>
</dbReference>
<dbReference type="RefSeq" id="WP_389357800.1">
    <property type="nucleotide sequence ID" value="NZ_JBIACK010000001.1"/>
</dbReference>
<comment type="caution">
    <text evidence="2">The sequence shown here is derived from an EMBL/GenBank/DDBJ whole genome shotgun (WGS) entry which is preliminary data.</text>
</comment>
<dbReference type="InterPro" id="IPR000780">
    <property type="entry name" value="CheR_MeTrfase"/>
</dbReference>
<dbReference type="SUPFAM" id="SSF53335">
    <property type="entry name" value="S-adenosyl-L-methionine-dependent methyltransferases"/>
    <property type="match status" value="1"/>
</dbReference>
<dbReference type="PANTHER" id="PTHR24422">
    <property type="entry name" value="CHEMOTAXIS PROTEIN METHYLTRANSFERASE"/>
    <property type="match status" value="1"/>
</dbReference>
<dbReference type="SMART" id="SM00138">
    <property type="entry name" value="MeTrc"/>
    <property type="match status" value="1"/>
</dbReference>
<keyword evidence="2" id="KW-0489">Methyltransferase</keyword>
<name>A0ABW6K9B4_9BACI</name>
<dbReference type="InterPro" id="IPR050903">
    <property type="entry name" value="Bact_Chemotaxis_MeTrfase"/>
</dbReference>
<feature type="domain" description="CheR-type methyltransferase" evidence="1">
    <location>
        <begin position="14"/>
        <end position="288"/>
    </location>
</feature>
<dbReference type="InterPro" id="IPR029063">
    <property type="entry name" value="SAM-dependent_MTases_sf"/>
</dbReference>
<dbReference type="Pfam" id="PF03705">
    <property type="entry name" value="CheR_N"/>
    <property type="match status" value="1"/>
</dbReference>
<dbReference type="EMBL" id="JBIACK010000001">
    <property type="protein sequence ID" value="MFE8699528.1"/>
    <property type="molecule type" value="Genomic_DNA"/>
</dbReference>
<sequence length="288" mass="33934">MVLKITEDSNKEYDAQECSELERLEINLLLRAIYLHYGFDFQNYAFSSIRRRIWYRMKAEKIETVTGLLDRVLHDSSMMEKLYFDFSINVTEMFRDPSFFKKLRTSVIPHLRSLEKIRIWHAGCSTGEEAYSMAILLHEEGLYQKSRIYATDMNEKVIAQAKTGRFPLKKMKGYTSNYVQSGGVNDFSEYYTVSNDYAVFRKELSENIFFAQHNLVTDGSFNEFHVIICRNVLIYFDRELQGRVHKLFFNSLSPFGYLGLGNRESLLFNSQDQPFSVIDEKDKIYRKN</sequence>
<accession>A0ABW6K9B4</accession>
<dbReference type="GO" id="GO:0008168">
    <property type="term" value="F:methyltransferase activity"/>
    <property type="evidence" value="ECO:0007669"/>
    <property type="project" value="UniProtKB-KW"/>
</dbReference>
<dbReference type="PANTHER" id="PTHR24422:SF8">
    <property type="entry name" value="CHEMOTAXIS PROTEIN"/>
    <property type="match status" value="1"/>
</dbReference>
<protein>
    <submittedName>
        <fullName evidence="2">CheR family methyltransferase</fullName>
    </submittedName>
</protein>
<dbReference type="Pfam" id="PF01739">
    <property type="entry name" value="CheR"/>
    <property type="match status" value="1"/>
</dbReference>
<dbReference type="PROSITE" id="PS50123">
    <property type="entry name" value="CHER"/>
    <property type="match status" value="1"/>
</dbReference>
<keyword evidence="2" id="KW-0808">Transferase</keyword>